<dbReference type="PROSITE" id="PS50937">
    <property type="entry name" value="HTH_MERR_2"/>
    <property type="match status" value="1"/>
</dbReference>
<dbReference type="SMART" id="SM00422">
    <property type="entry name" value="HTH_MERR"/>
    <property type="match status" value="1"/>
</dbReference>
<protein>
    <submittedName>
        <fullName evidence="2">MerR family transcriptional regulator</fullName>
    </submittedName>
</protein>
<gene>
    <name evidence="2" type="ORF">KQI88_09335</name>
</gene>
<reference evidence="2 3" key="1">
    <citation type="submission" date="2021-06" db="EMBL/GenBank/DDBJ databases">
        <authorList>
            <person name="Sun Q."/>
            <person name="Li D."/>
        </authorList>
    </citation>
    <scope>NUCLEOTIDE SEQUENCE [LARGE SCALE GENOMIC DNA]</scope>
    <source>
        <strain evidence="2 3">MSJ-5</strain>
    </source>
</reference>
<accession>A0ABS6G5D9</accession>
<dbReference type="PANTHER" id="PTHR30204">
    <property type="entry name" value="REDOX-CYCLING DRUG-SENSING TRANSCRIPTIONAL ACTIVATOR SOXR"/>
    <property type="match status" value="1"/>
</dbReference>
<dbReference type="Proteomes" id="UP000779508">
    <property type="component" value="Unassembled WGS sequence"/>
</dbReference>
<evidence type="ECO:0000313" key="3">
    <source>
        <dbReference type="Proteomes" id="UP000779508"/>
    </source>
</evidence>
<name>A0ABS6G5D9_9FIRM</name>
<comment type="caution">
    <text evidence="2">The sequence shown here is derived from an EMBL/GenBank/DDBJ whole genome shotgun (WGS) entry which is preliminary data.</text>
</comment>
<evidence type="ECO:0000313" key="2">
    <source>
        <dbReference type="EMBL" id="MBU5676620.1"/>
    </source>
</evidence>
<dbReference type="PANTHER" id="PTHR30204:SF96">
    <property type="entry name" value="CHROMOSOME-ANCHORING PROTEIN RACA"/>
    <property type="match status" value="1"/>
</dbReference>
<sequence>MKIGAFAKKHNVSLDTIRHYLDIQLLLAEKIGAQYHFTEEDSKDMEEIIELKRLKFSLIEIQNILSYKRFNSNRTIEFRNHFKNFLEKKREEIKIQQQDIEKTMDYIECKIYELEMEEKSKIILGIPLTMISFLRCPHCKSSLNLSEGIIENNMIISGKITCYCDYSLIVENGIIVDQNSIRDKCIPTKAAYYEKTSSKFINFIFKSMATLIRLVESEIADKKYILELGKCSGFFLMQYLPYIPKDSIYILIDYDLKRMNQLKNNLELNHNHNNFVFLCCNYDELPLVDNFINLVIENFTTELHAEKNGMLLGKTILPLIKSGGYLASIYAYFNSTNTNIEGIPNKIRSFYDKGKLLNMLRSSSIKEVEFKETGPADGGGVYDSYVKGNEYCHLIYLGTK</sequence>
<dbReference type="InterPro" id="IPR000551">
    <property type="entry name" value="MerR-type_HTH_dom"/>
</dbReference>
<keyword evidence="3" id="KW-1185">Reference proteome</keyword>
<organism evidence="2 3">
    <name type="scientific">Alkaliphilus flagellatus</name>
    <dbReference type="NCBI Taxonomy" id="2841507"/>
    <lineage>
        <taxon>Bacteria</taxon>
        <taxon>Bacillati</taxon>
        <taxon>Bacillota</taxon>
        <taxon>Clostridia</taxon>
        <taxon>Peptostreptococcales</taxon>
        <taxon>Natronincolaceae</taxon>
        <taxon>Alkaliphilus</taxon>
    </lineage>
</organism>
<dbReference type="Pfam" id="PF13411">
    <property type="entry name" value="MerR_1"/>
    <property type="match status" value="1"/>
</dbReference>
<dbReference type="RefSeq" id="WP_216416588.1">
    <property type="nucleotide sequence ID" value="NZ_JAHLQK010000003.1"/>
</dbReference>
<feature type="domain" description="HTH merR-type" evidence="1">
    <location>
        <begin position="1"/>
        <end position="67"/>
    </location>
</feature>
<dbReference type="InterPro" id="IPR047057">
    <property type="entry name" value="MerR_fam"/>
</dbReference>
<proteinExistence type="predicted"/>
<evidence type="ECO:0000259" key="1">
    <source>
        <dbReference type="PROSITE" id="PS50937"/>
    </source>
</evidence>
<dbReference type="EMBL" id="JAHLQK010000003">
    <property type="protein sequence ID" value="MBU5676620.1"/>
    <property type="molecule type" value="Genomic_DNA"/>
</dbReference>